<name>A0A0C3SBJ2_PHLG1</name>
<feature type="compositionally biased region" description="Polar residues" evidence="1">
    <location>
        <begin position="451"/>
        <end position="460"/>
    </location>
</feature>
<dbReference type="Proteomes" id="UP000053257">
    <property type="component" value="Unassembled WGS sequence"/>
</dbReference>
<sequence length="481" mass="52716">MDTTLRPLDVHCAGSICPLKLLVLFLVLSPSHMLWDVISEAGACIPSVCLKYLVICLANALLATGWLLASVFSILGELLAEALGVPPTMPKFPPPPLRQDSLPKSKREVSVRPHTQQPPVVQHAITPDSDLPQRVSPAAAQPKAGTQPSSSPPRVTDHGISDRAHNSSASSERPLPLAPSTSDGGHDPQSSTEPARGRKLGFLRRHLSSSRGSPKQPSNERLYSRELVASPEQSLERPERTPSMVKPRMKKCRSVEAVGTKKPVPRTDPYQAPYFFPTPLSPDAYDYMSRVRSERVASPLADVRSRVNVHAPPVIVHTPTSLPPQSPPEAQPDAALSQPPTFRRKSARRSWHISFRHDHQEPLERPKSWTSDSTSVVSAGSHPGDASDVSHRSSPETGPRSPRRKRSPGRVLVTPELKPLHEINTTFATPSPTKHTRKSWNLPFMHRRSNSEISTDSQAPSRHAVAESSTPMARPPLRRTT</sequence>
<evidence type="ECO:0000313" key="3">
    <source>
        <dbReference type="EMBL" id="KIP10077.1"/>
    </source>
</evidence>
<feature type="transmembrane region" description="Helical" evidence="2">
    <location>
        <begin position="52"/>
        <end position="75"/>
    </location>
</feature>
<feature type="compositionally biased region" description="Basic residues" evidence="1">
    <location>
        <begin position="342"/>
        <end position="351"/>
    </location>
</feature>
<feature type="region of interest" description="Disordered" evidence="1">
    <location>
        <begin position="426"/>
        <end position="481"/>
    </location>
</feature>
<feature type="compositionally biased region" description="Basic and acidic residues" evidence="1">
    <location>
        <begin position="101"/>
        <end position="111"/>
    </location>
</feature>
<feature type="compositionally biased region" description="Polar residues" evidence="1">
    <location>
        <begin position="179"/>
        <end position="193"/>
    </location>
</feature>
<evidence type="ECO:0000256" key="2">
    <source>
        <dbReference type="SAM" id="Phobius"/>
    </source>
</evidence>
<proteinExistence type="predicted"/>
<protein>
    <submittedName>
        <fullName evidence="3">Uncharacterized protein</fullName>
    </submittedName>
</protein>
<feature type="compositionally biased region" description="Polar residues" evidence="1">
    <location>
        <begin position="144"/>
        <end position="153"/>
    </location>
</feature>
<keyword evidence="2" id="KW-1133">Transmembrane helix</keyword>
<evidence type="ECO:0000256" key="1">
    <source>
        <dbReference type="SAM" id="MobiDB-lite"/>
    </source>
</evidence>
<feature type="region of interest" description="Disordered" evidence="1">
    <location>
        <begin position="90"/>
        <end position="275"/>
    </location>
</feature>
<feature type="compositionally biased region" description="Pro residues" evidence="1">
    <location>
        <begin position="321"/>
        <end position="330"/>
    </location>
</feature>
<dbReference type="AlphaFoldDB" id="A0A0C3SBJ2"/>
<feature type="compositionally biased region" description="Basic and acidic residues" evidence="1">
    <location>
        <begin position="155"/>
        <end position="165"/>
    </location>
</feature>
<feature type="compositionally biased region" description="Polar residues" evidence="1">
    <location>
        <begin position="368"/>
        <end position="378"/>
    </location>
</feature>
<keyword evidence="2" id="KW-0812">Transmembrane</keyword>
<feature type="compositionally biased region" description="Basic and acidic residues" evidence="1">
    <location>
        <begin position="355"/>
        <end position="367"/>
    </location>
</feature>
<feature type="compositionally biased region" description="Polar residues" evidence="1">
    <location>
        <begin position="209"/>
        <end position="221"/>
    </location>
</feature>
<dbReference type="HOGENOM" id="CLU_567542_0_0_1"/>
<keyword evidence="2" id="KW-0472">Membrane</keyword>
<feature type="compositionally biased region" description="Basic residues" evidence="1">
    <location>
        <begin position="197"/>
        <end position="208"/>
    </location>
</feature>
<feature type="region of interest" description="Disordered" evidence="1">
    <location>
        <begin position="315"/>
        <end position="414"/>
    </location>
</feature>
<accession>A0A0C3SBJ2</accession>
<reference evidence="3 4" key="1">
    <citation type="journal article" date="2014" name="PLoS Genet.">
        <title>Analysis of the Phlebiopsis gigantea genome, transcriptome and secretome provides insight into its pioneer colonization strategies of wood.</title>
        <authorList>
            <person name="Hori C."/>
            <person name="Ishida T."/>
            <person name="Igarashi K."/>
            <person name="Samejima M."/>
            <person name="Suzuki H."/>
            <person name="Master E."/>
            <person name="Ferreira P."/>
            <person name="Ruiz-Duenas F.J."/>
            <person name="Held B."/>
            <person name="Canessa P."/>
            <person name="Larrondo L.F."/>
            <person name="Schmoll M."/>
            <person name="Druzhinina I.S."/>
            <person name="Kubicek C.P."/>
            <person name="Gaskell J.A."/>
            <person name="Kersten P."/>
            <person name="St John F."/>
            <person name="Glasner J."/>
            <person name="Sabat G."/>
            <person name="Splinter BonDurant S."/>
            <person name="Syed K."/>
            <person name="Yadav J."/>
            <person name="Mgbeahuruike A.C."/>
            <person name="Kovalchuk A."/>
            <person name="Asiegbu F.O."/>
            <person name="Lackner G."/>
            <person name="Hoffmeister D."/>
            <person name="Rencoret J."/>
            <person name="Gutierrez A."/>
            <person name="Sun H."/>
            <person name="Lindquist E."/>
            <person name="Barry K."/>
            <person name="Riley R."/>
            <person name="Grigoriev I.V."/>
            <person name="Henrissat B."/>
            <person name="Kues U."/>
            <person name="Berka R.M."/>
            <person name="Martinez A.T."/>
            <person name="Covert S.F."/>
            <person name="Blanchette R.A."/>
            <person name="Cullen D."/>
        </authorList>
    </citation>
    <scope>NUCLEOTIDE SEQUENCE [LARGE SCALE GENOMIC DNA]</scope>
    <source>
        <strain evidence="3 4">11061_1 CR5-6</strain>
    </source>
</reference>
<dbReference type="OrthoDB" id="2804517at2759"/>
<evidence type="ECO:0000313" key="4">
    <source>
        <dbReference type="Proteomes" id="UP000053257"/>
    </source>
</evidence>
<keyword evidence="4" id="KW-1185">Reference proteome</keyword>
<organism evidence="3 4">
    <name type="scientific">Phlebiopsis gigantea (strain 11061_1 CR5-6)</name>
    <name type="common">White-rot fungus</name>
    <name type="synonym">Peniophora gigantea</name>
    <dbReference type="NCBI Taxonomy" id="745531"/>
    <lineage>
        <taxon>Eukaryota</taxon>
        <taxon>Fungi</taxon>
        <taxon>Dikarya</taxon>
        <taxon>Basidiomycota</taxon>
        <taxon>Agaricomycotina</taxon>
        <taxon>Agaricomycetes</taxon>
        <taxon>Polyporales</taxon>
        <taxon>Phanerochaetaceae</taxon>
        <taxon>Phlebiopsis</taxon>
    </lineage>
</organism>
<dbReference type="EMBL" id="KN840458">
    <property type="protein sequence ID" value="KIP10077.1"/>
    <property type="molecule type" value="Genomic_DNA"/>
</dbReference>
<gene>
    <name evidence="3" type="ORF">PHLGIDRAFT_125751</name>
</gene>